<evidence type="ECO:0000256" key="1">
    <source>
        <dbReference type="SAM" id="MobiDB-lite"/>
    </source>
</evidence>
<dbReference type="AlphaFoldDB" id="A0A1Y6HKF6"/>
<sequence length="142" mass="14781">MYLAAITWSLCYLQRESGSGWLAVPFQPCRSSHAGPAMPVQPCRSSHAGPAMPVQPCRSSHAGPAIKRGRGRPRLLDHNAGKLGAPEQTGTLPLSCTSRVLTSIPVGVSALLLSPICASLAVTAVLPVATLASTRSRRVCAS</sequence>
<gene>
    <name evidence="2" type="ORF">PD5205_00573</name>
</gene>
<proteinExistence type="predicted"/>
<dbReference type="EMBL" id="LT853885">
    <property type="protein sequence ID" value="SMR01893.1"/>
    <property type="molecule type" value="Genomic_DNA"/>
</dbReference>
<name>A0A1Y6HKF6_9XANT</name>
<evidence type="ECO:0000313" key="3">
    <source>
        <dbReference type="Proteomes" id="UP000195953"/>
    </source>
</evidence>
<dbReference type="Proteomes" id="UP000195953">
    <property type="component" value="Chromosome 1"/>
</dbReference>
<reference evidence="2 3" key="1">
    <citation type="submission" date="2017-05" db="EMBL/GenBank/DDBJ databases">
        <authorList>
            <person name="Song R."/>
            <person name="Chenine A.L."/>
            <person name="Ruprecht R.M."/>
        </authorList>
    </citation>
    <scope>NUCLEOTIDE SEQUENCE [LARGE SCALE GENOMIC DNA]</scope>
    <source>
        <strain evidence="2">PD5205</strain>
    </source>
</reference>
<feature type="region of interest" description="Disordered" evidence="1">
    <location>
        <begin position="54"/>
        <end position="73"/>
    </location>
</feature>
<evidence type="ECO:0000313" key="2">
    <source>
        <dbReference type="EMBL" id="SMR01893.1"/>
    </source>
</evidence>
<protein>
    <submittedName>
        <fullName evidence="2">Uncharacterized protein</fullName>
    </submittedName>
</protein>
<accession>A0A1Y6HKF6</accession>
<organism evidence="2 3">
    <name type="scientific">Xanthomonas fragariae</name>
    <dbReference type="NCBI Taxonomy" id="48664"/>
    <lineage>
        <taxon>Bacteria</taxon>
        <taxon>Pseudomonadati</taxon>
        <taxon>Pseudomonadota</taxon>
        <taxon>Gammaproteobacteria</taxon>
        <taxon>Lysobacterales</taxon>
        <taxon>Lysobacteraceae</taxon>
        <taxon>Xanthomonas</taxon>
    </lineage>
</organism>